<name>G1WLI3_9ACTN</name>
<dbReference type="eggNOG" id="COG4823">
    <property type="taxonomic scope" value="Bacteria"/>
</dbReference>
<comment type="caution">
    <text evidence="1">The sequence shown here is derived from an EMBL/GenBank/DDBJ whole genome shotgun (WGS) entry which is preliminary data.</text>
</comment>
<dbReference type="AlphaFoldDB" id="G1WLI3"/>
<gene>
    <name evidence="1" type="ORF">HMPREF9452_02196</name>
</gene>
<evidence type="ECO:0000313" key="2">
    <source>
        <dbReference type="Proteomes" id="UP000004830"/>
    </source>
</evidence>
<reference evidence="1 2" key="1">
    <citation type="submission" date="2011-06" db="EMBL/GenBank/DDBJ databases">
        <title>The Genome Sequence of Collinsella tanakaei YIT 12063.</title>
        <authorList>
            <consortium name="The Broad Institute Genome Sequencing Platform"/>
            <person name="Earl A."/>
            <person name="Ward D."/>
            <person name="Feldgarden M."/>
            <person name="Gevers D."/>
            <person name="Morotomi M."/>
            <person name="Young S.K."/>
            <person name="Zeng Q."/>
            <person name="Gargeya S."/>
            <person name="Fitzgerald M."/>
            <person name="Haas B."/>
            <person name="Abouelleil A."/>
            <person name="Alvarado L."/>
            <person name="Arachchi H.M."/>
            <person name="Berlin A."/>
            <person name="Brown A."/>
            <person name="Chapman S.B."/>
            <person name="Chen Z."/>
            <person name="Dunbar C."/>
            <person name="Freedman E."/>
            <person name="Gearin G."/>
            <person name="Gellesch M."/>
            <person name="Goldberg J."/>
            <person name="Griggs A."/>
            <person name="Gujja S."/>
            <person name="Heiman D."/>
            <person name="Howarth C."/>
            <person name="Larson L."/>
            <person name="Lui A."/>
            <person name="MacDonald P.J.P."/>
            <person name="Mehta T."/>
            <person name="Montmayeur A."/>
            <person name="Murphy C."/>
            <person name="Neiman D."/>
            <person name="Pearson M."/>
            <person name="Priest M."/>
            <person name="Roberts A."/>
            <person name="Saif S."/>
            <person name="Shea T."/>
            <person name="Shenoy N."/>
            <person name="Sisk P."/>
            <person name="Stolte C."/>
            <person name="Sykes S."/>
            <person name="Wortman J."/>
            <person name="Nusbaum C."/>
            <person name="Birren B."/>
        </authorList>
    </citation>
    <scope>NUCLEOTIDE SEQUENCE [LARGE SCALE GENOMIC DNA]</scope>
    <source>
        <strain evidence="1 2">YIT 12063</strain>
    </source>
</reference>
<organism evidence="1 2">
    <name type="scientific">Collinsella tanakaei YIT 12063</name>
    <dbReference type="NCBI Taxonomy" id="742742"/>
    <lineage>
        <taxon>Bacteria</taxon>
        <taxon>Bacillati</taxon>
        <taxon>Actinomycetota</taxon>
        <taxon>Coriobacteriia</taxon>
        <taxon>Coriobacteriales</taxon>
        <taxon>Coriobacteriaceae</taxon>
        <taxon>Collinsella</taxon>
    </lineage>
</organism>
<dbReference type="RefSeq" id="WP_009142218.1">
    <property type="nucleotide sequence ID" value="NZ_JH126476.1"/>
</dbReference>
<evidence type="ECO:0008006" key="3">
    <source>
        <dbReference type="Google" id="ProtNLM"/>
    </source>
</evidence>
<proteinExistence type="predicted"/>
<keyword evidence="2" id="KW-1185">Reference proteome</keyword>
<dbReference type="Pfam" id="PF07751">
    <property type="entry name" value="Abi_2"/>
    <property type="match status" value="1"/>
</dbReference>
<dbReference type="HOGENOM" id="CLU_064892_1_0_11"/>
<protein>
    <recommendedName>
        <fullName evidence="3">Abi-like protein</fullName>
    </recommendedName>
</protein>
<sequence length="381" mass="42535">MGDPDIATTRKRPLIDAAQQVSHLKDRGVRFELMDEWEAERFLRESNFFFKVKAFAKCFSRYTNPGSERYGSYINLDFAHLAKLTKLDHHLREAVLSLTLDIEHYMKVELNRAIMDAGDDPYDLMASFFDFERERKVGLLEKRVDLDSIRSKAPTVMDLSGDLTALDARTVISTLASLLHLASDSLDGLDPDHIERSLAGLGGSLYTRGLVEKYGDPGHMAVWTYLELASFGGVISLYKYCLFERYAMRDGEAVKGLLFPTKALRNAAAHNGNMLSTLGSKLGKPVGSISRMAVEELGVDRELASLTKRAPIVHDFTALALCFMHLVESEGAREDAAERLRALCGRFAVHGDYFSKQVELRNGLAMLSEVMDKASGRLSRP</sequence>
<dbReference type="InterPro" id="IPR011664">
    <property type="entry name" value="Abi_system_AbiD/AbiF-like"/>
</dbReference>
<dbReference type="GeneID" id="62759866"/>
<dbReference type="OrthoDB" id="5363652at2"/>
<dbReference type="PATRIC" id="fig|742742.3.peg.2178"/>
<dbReference type="Proteomes" id="UP000004830">
    <property type="component" value="Unassembled WGS sequence"/>
</dbReference>
<accession>G1WLI3</accession>
<evidence type="ECO:0000313" key="1">
    <source>
        <dbReference type="EMBL" id="EGX68345.1"/>
    </source>
</evidence>
<dbReference type="EMBL" id="ADLS01000034">
    <property type="protein sequence ID" value="EGX68345.1"/>
    <property type="molecule type" value="Genomic_DNA"/>
</dbReference>